<dbReference type="Proteomes" id="UP000078386">
    <property type="component" value="Unassembled WGS sequence"/>
</dbReference>
<accession>A0A1B7K6G8</accession>
<proteinExistence type="inferred from homology"/>
<dbReference type="AlphaFoldDB" id="A0A1B7K6G8"/>
<dbReference type="InterPro" id="IPR013113">
    <property type="entry name" value="SIP_FAD-bd"/>
</dbReference>
<organism evidence="3 4">
    <name type="scientific">Kluyvera georgiana ATCC 51603</name>
    <dbReference type="NCBI Taxonomy" id="1354264"/>
    <lineage>
        <taxon>Bacteria</taxon>
        <taxon>Pseudomonadati</taxon>
        <taxon>Pseudomonadota</taxon>
        <taxon>Gammaproteobacteria</taxon>
        <taxon>Enterobacterales</taxon>
        <taxon>Enterobacteriaceae</taxon>
        <taxon>Kluyvera</taxon>
    </lineage>
</organism>
<keyword evidence="4" id="KW-1185">Reference proteome</keyword>
<comment type="similarity">
    <text evidence="1">Belongs to the SIP oxidoreductase family.</text>
</comment>
<dbReference type="RefSeq" id="WP_064542194.1">
    <property type="nucleotide sequence ID" value="NZ_LXEU01000015.1"/>
</dbReference>
<name>A0A1B7K6G8_9ENTR</name>
<dbReference type="InterPro" id="IPR017927">
    <property type="entry name" value="FAD-bd_FR_type"/>
</dbReference>
<dbReference type="FunFam" id="2.40.30.10:FF:000055">
    <property type="entry name" value="Siderophore-interacting family protein"/>
    <property type="match status" value="1"/>
</dbReference>
<dbReference type="Pfam" id="PF04954">
    <property type="entry name" value="SIP"/>
    <property type="match status" value="1"/>
</dbReference>
<sequence length="254" mass="28493">MKEKKYPQRVRNELRFRELTVLRVERIGEAFQRVVLGGEALEGFSSRGFDDHTKLFFPQAGSKITPPTVTDDGIVWAEGVRPQSRDYTPLYNAERHELAYDFFIHDGGVASQWAMEAKAGDTLTIGGPRGSLVVPEDYAWQLYVCDETGMPALRRRLEALRTLAQRPQVTALVMVRDVADKAYLAGFDEFNIECVSEYDAAAVAARLAQLTVPPSDYFIWLTGEGKVVKNLTDGFVTDAIDPQLVRSSAYWHAK</sequence>
<dbReference type="Pfam" id="PF08021">
    <property type="entry name" value="FAD_binding_9"/>
    <property type="match status" value="1"/>
</dbReference>
<dbReference type="InterPro" id="IPR007037">
    <property type="entry name" value="SIP_rossman_dom"/>
</dbReference>
<evidence type="ECO:0000313" key="4">
    <source>
        <dbReference type="Proteomes" id="UP000078386"/>
    </source>
</evidence>
<feature type="domain" description="FAD-binding FR-type" evidence="2">
    <location>
        <begin position="14"/>
        <end position="135"/>
    </location>
</feature>
<evidence type="ECO:0000256" key="1">
    <source>
        <dbReference type="ARBA" id="ARBA00035644"/>
    </source>
</evidence>
<dbReference type="SUPFAM" id="SSF63380">
    <property type="entry name" value="Riboflavin synthase domain-like"/>
    <property type="match status" value="1"/>
</dbReference>
<dbReference type="EMBL" id="LXEU01000015">
    <property type="protein sequence ID" value="OAT55730.1"/>
    <property type="molecule type" value="Genomic_DNA"/>
</dbReference>
<dbReference type="InterPro" id="IPR039261">
    <property type="entry name" value="FNR_nucleotide-bd"/>
</dbReference>
<dbReference type="Gene3D" id="3.40.50.80">
    <property type="entry name" value="Nucleotide-binding domain of ferredoxin-NADP reductase (FNR) module"/>
    <property type="match status" value="1"/>
</dbReference>
<comment type="caution">
    <text evidence="3">The sequence shown here is derived from an EMBL/GenBank/DDBJ whole genome shotgun (WGS) entry which is preliminary data.</text>
</comment>
<dbReference type="Gene3D" id="2.40.30.10">
    <property type="entry name" value="Translation factors"/>
    <property type="match status" value="1"/>
</dbReference>
<dbReference type="PANTHER" id="PTHR30157:SF0">
    <property type="entry name" value="NADPH-DEPENDENT FERRIC-CHELATE REDUCTASE"/>
    <property type="match status" value="1"/>
</dbReference>
<reference evidence="3 4" key="1">
    <citation type="submission" date="2016-04" db="EMBL/GenBank/DDBJ databases">
        <title>ATOL: Assembling a taxonomically balanced genome-scale reconstruction of the evolutionary history of the Enterobacteriaceae.</title>
        <authorList>
            <person name="Plunkett G.III."/>
            <person name="Neeno-Eckwall E.C."/>
            <person name="Glasner J.D."/>
            <person name="Perna N.T."/>
        </authorList>
    </citation>
    <scope>NUCLEOTIDE SEQUENCE [LARGE SCALE GENOMIC DNA]</scope>
    <source>
        <strain evidence="3 4">ATCC 51603</strain>
    </source>
</reference>
<dbReference type="InterPro" id="IPR017938">
    <property type="entry name" value="Riboflavin_synthase-like_b-brl"/>
</dbReference>
<dbReference type="GO" id="GO:0016491">
    <property type="term" value="F:oxidoreductase activity"/>
    <property type="evidence" value="ECO:0007669"/>
    <property type="project" value="UniProtKB-KW"/>
</dbReference>
<protein>
    <submittedName>
        <fullName evidence="3">Iron-chelator utilization protein</fullName>
        <ecNumber evidence="3">1.-.-.-</ecNumber>
    </submittedName>
</protein>
<evidence type="ECO:0000259" key="2">
    <source>
        <dbReference type="PROSITE" id="PS51384"/>
    </source>
</evidence>
<dbReference type="EC" id="1.-.-.-" evidence="3"/>
<dbReference type="InterPro" id="IPR039374">
    <property type="entry name" value="SIP_fam"/>
</dbReference>
<dbReference type="CDD" id="cd06193">
    <property type="entry name" value="siderophore_interacting"/>
    <property type="match status" value="1"/>
</dbReference>
<dbReference type="PANTHER" id="PTHR30157">
    <property type="entry name" value="FERRIC REDUCTASE, NADPH-DEPENDENT"/>
    <property type="match status" value="1"/>
</dbReference>
<gene>
    <name evidence="3" type="ORF">M989_00751</name>
</gene>
<keyword evidence="3" id="KW-0560">Oxidoreductase</keyword>
<evidence type="ECO:0000313" key="3">
    <source>
        <dbReference type="EMBL" id="OAT55730.1"/>
    </source>
</evidence>
<dbReference type="PATRIC" id="fig|1354264.4.peg.779"/>
<dbReference type="PROSITE" id="PS51384">
    <property type="entry name" value="FAD_FR"/>
    <property type="match status" value="1"/>
</dbReference>